<organism evidence="1">
    <name type="scientific">Spongospora subterranea</name>
    <dbReference type="NCBI Taxonomy" id="70186"/>
    <lineage>
        <taxon>Eukaryota</taxon>
        <taxon>Sar</taxon>
        <taxon>Rhizaria</taxon>
        <taxon>Endomyxa</taxon>
        <taxon>Phytomyxea</taxon>
        <taxon>Plasmodiophorida</taxon>
        <taxon>Plasmodiophoridae</taxon>
        <taxon>Spongospora</taxon>
    </lineage>
</organism>
<sequence>IRFRTLYRTHFSIWLREYSVFLARHRILVLSFMQTWISWHKCRIATCSFSQAISRRHIVAICAEHFRVWRCCFLNSSKAKYHHKSVLLRRTFYTWQRRNRILQSAGIANKKAILNSQNILLRRVFLELKRISYLKTSLKKIYIRYCQRLLSSFFFSWIVCLQANRRANGAMQKRAVRLFQAWSR</sequence>
<evidence type="ECO:0008006" key="2">
    <source>
        <dbReference type="Google" id="ProtNLM"/>
    </source>
</evidence>
<proteinExistence type="predicted"/>
<dbReference type="EMBL" id="HACM01003993">
    <property type="protein sequence ID" value="CRZ04435.1"/>
    <property type="molecule type" value="Transcribed_RNA"/>
</dbReference>
<evidence type="ECO:0000313" key="1">
    <source>
        <dbReference type="EMBL" id="CRZ04435.1"/>
    </source>
</evidence>
<protein>
    <recommendedName>
        <fullName evidence="2">Sfi1 spindle body domain-containing protein</fullName>
    </recommendedName>
</protein>
<feature type="non-terminal residue" evidence="1">
    <location>
        <position position="184"/>
    </location>
</feature>
<dbReference type="AlphaFoldDB" id="A0A0H5QQS5"/>
<feature type="non-terminal residue" evidence="1">
    <location>
        <position position="1"/>
    </location>
</feature>
<accession>A0A0H5QQS5</accession>
<name>A0A0H5QQS5_9EUKA</name>
<reference evidence="1" key="1">
    <citation type="submission" date="2015-04" db="EMBL/GenBank/DDBJ databases">
        <title>The genome sequence of the plant pathogenic Rhizarian Plasmodiophora brassicae reveals insights in its biotrophic life cycle and the origin of chitin synthesis.</title>
        <authorList>
            <person name="Schwelm A."/>
            <person name="Fogelqvist J."/>
            <person name="Knaust A."/>
            <person name="Julke S."/>
            <person name="Lilja T."/>
            <person name="Dhandapani V."/>
            <person name="Bonilla-Rosso G."/>
            <person name="Karlsson M."/>
            <person name="Shevchenko A."/>
            <person name="Choi S.R."/>
            <person name="Kim H.G."/>
            <person name="Park J.Y."/>
            <person name="Lim Y.P."/>
            <person name="Ludwig-Muller J."/>
            <person name="Dixelius C."/>
        </authorList>
    </citation>
    <scope>NUCLEOTIDE SEQUENCE</scope>
    <source>
        <tissue evidence="1">Potato root galls</tissue>
    </source>
</reference>